<accession>A0AA35SZT8</accession>
<proteinExistence type="predicted"/>
<reference evidence="3" key="1">
    <citation type="submission" date="2023-03" db="EMBL/GenBank/DDBJ databases">
        <authorList>
            <person name="Steffen K."/>
            <person name="Cardenas P."/>
        </authorList>
    </citation>
    <scope>NUCLEOTIDE SEQUENCE</scope>
</reference>
<feature type="compositionally biased region" description="Basic and acidic residues" evidence="2">
    <location>
        <begin position="81"/>
        <end position="111"/>
    </location>
</feature>
<evidence type="ECO:0000313" key="4">
    <source>
        <dbReference type="Proteomes" id="UP001174909"/>
    </source>
</evidence>
<feature type="region of interest" description="Disordered" evidence="2">
    <location>
        <begin position="542"/>
        <end position="569"/>
    </location>
</feature>
<evidence type="ECO:0000256" key="2">
    <source>
        <dbReference type="SAM" id="MobiDB-lite"/>
    </source>
</evidence>
<comment type="caution">
    <text evidence="3">The sequence shown here is derived from an EMBL/GenBank/DDBJ whole genome shotgun (WGS) entry which is preliminary data.</text>
</comment>
<feature type="compositionally biased region" description="Basic and acidic residues" evidence="2">
    <location>
        <begin position="544"/>
        <end position="561"/>
    </location>
</feature>
<feature type="region of interest" description="Disordered" evidence="2">
    <location>
        <begin position="56"/>
        <end position="111"/>
    </location>
</feature>
<organism evidence="3 4">
    <name type="scientific">Geodia barretti</name>
    <name type="common">Barrett's horny sponge</name>
    <dbReference type="NCBI Taxonomy" id="519541"/>
    <lineage>
        <taxon>Eukaryota</taxon>
        <taxon>Metazoa</taxon>
        <taxon>Porifera</taxon>
        <taxon>Demospongiae</taxon>
        <taxon>Heteroscleromorpha</taxon>
        <taxon>Tetractinellida</taxon>
        <taxon>Astrophorina</taxon>
        <taxon>Geodiidae</taxon>
        <taxon>Geodia</taxon>
    </lineage>
</organism>
<keyword evidence="4" id="KW-1185">Reference proteome</keyword>
<gene>
    <name evidence="3" type="ORF">GBAR_LOCUS21666</name>
</gene>
<keyword evidence="1" id="KW-0175">Coiled coil</keyword>
<sequence>MVSRQLEEECERRTKAEKVASRLVEHVRSLQTQLEESRRQHEGAVVRVARLEEDLRKERERGEAREEEGKKTEELLAGLHGELEAARQRVAEGERKVREKEEEASRREAKHTAEVTELLGRVRGAEVASLGYQRETEMAQTSLTEMRRQLQDMQELLATRERDHQKALQNCKPLDGPEVREVVRCKVEDERRRGEEVVETHRLRLADQQKAYQALEDEFRMALRIEASRYQELRQSFEAVQAQVEGYQTAAESALRKEQKATAMVVELTAIVREQRGRLAELTRARQDTTKELKERVGELEAEVREKHKLEVRVQPLIEENASLSSQLSAQGSVMDGLRGERELWSRELAQQGAELAQDRGRMEAQIEALTSETALLREELQHARDAVRVKEKVMADQQASISQLKEALVAREREGEEAREDWEHEQQSLQLQLDQEQESSAHLQDELLAAVERKAQLKEELAAVKDELAQSKEKYSKLRGEWEERVKVIGSLEESLAKVQSTFSESERGLVREKEEASQRASLAEEGLRECEAASRQQLEAQKASHESHVTQLTKRKDQQIEAAQQKVRETEEEMRQLLVEVAKEKRAMETRAQRLSLALQQLQQDFSH</sequence>
<dbReference type="Proteomes" id="UP001174909">
    <property type="component" value="Unassembled WGS sequence"/>
</dbReference>
<feature type="coiled-coil region" evidence="1">
    <location>
        <begin position="143"/>
        <end position="170"/>
    </location>
</feature>
<evidence type="ECO:0000256" key="1">
    <source>
        <dbReference type="SAM" id="Coils"/>
    </source>
</evidence>
<feature type="coiled-coil region" evidence="1">
    <location>
        <begin position="198"/>
        <end position="310"/>
    </location>
</feature>
<dbReference type="EMBL" id="CASHTH010003016">
    <property type="protein sequence ID" value="CAI8038893.1"/>
    <property type="molecule type" value="Genomic_DNA"/>
</dbReference>
<name>A0AA35SZT8_GEOBA</name>
<dbReference type="AlphaFoldDB" id="A0AA35SZT8"/>
<feature type="coiled-coil region" evidence="1">
    <location>
        <begin position="360"/>
        <end position="482"/>
    </location>
</feature>
<feature type="compositionally biased region" description="Basic and acidic residues" evidence="2">
    <location>
        <begin position="56"/>
        <end position="74"/>
    </location>
</feature>
<protein>
    <submittedName>
        <fullName evidence="3">Leucine-rich repeat and coiled-coil domain-containing protein 1</fullName>
    </submittedName>
</protein>
<evidence type="ECO:0000313" key="3">
    <source>
        <dbReference type="EMBL" id="CAI8038893.1"/>
    </source>
</evidence>